<sequence length="66" mass="7984">MHSITIITNLLHFLADIVYMTNCWMCIVLLYFSLYIAILLDNLFMLYFTFQCYYNTSCYGMWNNQL</sequence>
<keyword evidence="1" id="KW-0812">Transmembrane</keyword>
<name>A0AAD6PS87_9ROSI</name>
<organism evidence="2 3">
    <name type="scientific">Populus alba x Populus x berolinensis</name>
    <dbReference type="NCBI Taxonomy" id="444605"/>
    <lineage>
        <taxon>Eukaryota</taxon>
        <taxon>Viridiplantae</taxon>
        <taxon>Streptophyta</taxon>
        <taxon>Embryophyta</taxon>
        <taxon>Tracheophyta</taxon>
        <taxon>Spermatophyta</taxon>
        <taxon>Magnoliopsida</taxon>
        <taxon>eudicotyledons</taxon>
        <taxon>Gunneridae</taxon>
        <taxon>Pentapetalae</taxon>
        <taxon>rosids</taxon>
        <taxon>fabids</taxon>
        <taxon>Malpighiales</taxon>
        <taxon>Salicaceae</taxon>
        <taxon>Saliceae</taxon>
        <taxon>Populus</taxon>
    </lineage>
</organism>
<protein>
    <submittedName>
        <fullName evidence="2">Uncharacterized protein</fullName>
    </submittedName>
</protein>
<keyword evidence="1" id="KW-0472">Membrane</keyword>
<dbReference type="Proteomes" id="UP001164929">
    <property type="component" value="Chromosome 18"/>
</dbReference>
<evidence type="ECO:0000256" key="1">
    <source>
        <dbReference type="SAM" id="Phobius"/>
    </source>
</evidence>
<evidence type="ECO:0000313" key="3">
    <source>
        <dbReference type="Proteomes" id="UP001164929"/>
    </source>
</evidence>
<keyword evidence="1" id="KW-1133">Transmembrane helix</keyword>
<dbReference type="EMBL" id="JAQIZT010000018">
    <property type="protein sequence ID" value="KAJ6957627.1"/>
    <property type="molecule type" value="Genomic_DNA"/>
</dbReference>
<evidence type="ECO:0000313" key="2">
    <source>
        <dbReference type="EMBL" id="KAJ6957627.1"/>
    </source>
</evidence>
<dbReference type="AlphaFoldDB" id="A0AAD6PS87"/>
<accession>A0AAD6PS87</accession>
<keyword evidence="3" id="KW-1185">Reference proteome</keyword>
<comment type="caution">
    <text evidence="2">The sequence shown here is derived from an EMBL/GenBank/DDBJ whole genome shotgun (WGS) entry which is preliminary data.</text>
</comment>
<reference evidence="2 3" key="1">
    <citation type="journal article" date="2023" name="Mol. Ecol. Resour.">
        <title>Chromosome-level genome assembly of a triploid poplar Populus alba 'Berolinensis'.</title>
        <authorList>
            <person name="Chen S."/>
            <person name="Yu Y."/>
            <person name="Wang X."/>
            <person name="Wang S."/>
            <person name="Zhang T."/>
            <person name="Zhou Y."/>
            <person name="He R."/>
            <person name="Meng N."/>
            <person name="Wang Y."/>
            <person name="Liu W."/>
            <person name="Liu Z."/>
            <person name="Liu J."/>
            <person name="Guo Q."/>
            <person name="Huang H."/>
            <person name="Sederoff R.R."/>
            <person name="Wang G."/>
            <person name="Qu G."/>
            <person name="Chen S."/>
        </authorList>
    </citation>
    <scope>NUCLEOTIDE SEQUENCE [LARGE SCALE GENOMIC DNA]</scope>
    <source>
        <strain evidence="2">SC-2020</strain>
    </source>
</reference>
<feature type="transmembrane region" description="Helical" evidence="1">
    <location>
        <begin position="17"/>
        <end position="40"/>
    </location>
</feature>
<gene>
    <name evidence="2" type="ORF">NC653_039557</name>
</gene>
<proteinExistence type="predicted"/>